<sequence>MPISSSSSLVDVCFAVCTAMDLIGTTVVLSGGSAATFYAPDAYQSRDADFIVTLRGDRREGAGVMTALGYTEQQSGIYVHAENQYTVEFPVGPLAIGEELVTTWHTATRGNERLHVLSRTDCVRDRLAAFYFFSDRSALAAAIAVCQRGEVDDRKIQSWSVREGEERAFMEFQAKLQREHRH</sequence>
<dbReference type="EMBL" id="CABL01000019">
    <property type="protein sequence ID" value="CBH76363.1"/>
    <property type="molecule type" value="Genomic_DNA"/>
</dbReference>
<proteinExistence type="predicted"/>
<gene>
    <name evidence="1" type="ORF">CARN1_0843</name>
    <name evidence="2" type="ORF">CARN1_0846</name>
</gene>
<dbReference type="AlphaFoldDB" id="E6PIS2"/>
<comment type="caution">
    <text evidence="1">The sequence shown here is derived from an EMBL/GenBank/DDBJ whole genome shotgun (WGS) entry which is preliminary data.</text>
</comment>
<evidence type="ECO:0008006" key="3">
    <source>
        <dbReference type="Google" id="ProtNLM"/>
    </source>
</evidence>
<dbReference type="EMBL" id="CABL01000019">
    <property type="protein sequence ID" value="CBH76366.1"/>
    <property type="molecule type" value="Genomic_DNA"/>
</dbReference>
<protein>
    <recommendedName>
        <fullName evidence="3">Protein containing DUF1814</fullName>
    </recommendedName>
</protein>
<accession>E6PIS2</accession>
<organism evidence="1">
    <name type="scientific">mine drainage metagenome</name>
    <dbReference type="NCBI Taxonomy" id="410659"/>
    <lineage>
        <taxon>unclassified sequences</taxon>
        <taxon>metagenomes</taxon>
        <taxon>ecological metagenomes</taxon>
    </lineage>
</organism>
<name>E6PIS2_9ZZZZ</name>
<evidence type="ECO:0000313" key="2">
    <source>
        <dbReference type="EMBL" id="CBH76366.1"/>
    </source>
</evidence>
<reference evidence="1" key="1">
    <citation type="submission" date="2009-10" db="EMBL/GenBank/DDBJ databases">
        <title>Diversity of trophic interactions inside an arsenic-rich microbial ecosystem.</title>
        <authorList>
            <person name="Bertin P.N."/>
            <person name="Heinrich-Salmeron A."/>
            <person name="Pelletier E."/>
            <person name="Goulhen-Chollet F."/>
            <person name="Arsene-Ploetze F."/>
            <person name="Gallien S."/>
            <person name="Calteau A."/>
            <person name="Vallenet D."/>
            <person name="Casiot C."/>
            <person name="Chane-Woon-Ming B."/>
            <person name="Giloteaux L."/>
            <person name="Barakat M."/>
            <person name="Bonnefoy V."/>
            <person name="Bruneel O."/>
            <person name="Chandler M."/>
            <person name="Cleiss J."/>
            <person name="Duran R."/>
            <person name="Elbaz-Poulichet F."/>
            <person name="Fonknechten N."/>
            <person name="Lauga B."/>
            <person name="Mornico D."/>
            <person name="Ortet P."/>
            <person name="Schaeffer C."/>
            <person name="Siguier P."/>
            <person name="Alexander Thil Smith A."/>
            <person name="Van Dorsselaer A."/>
            <person name="Weissenbach J."/>
            <person name="Medigue C."/>
            <person name="Le Paslier D."/>
        </authorList>
    </citation>
    <scope>NUCLEOTIDE SEQUENCE</scope>
</reference>
<evidence type="ECO:0000313" key="1">
    <source>
        <dbReference type="EMBL" id="CBH76363.1"/>
    </source>
</evidence>